<organism evidence="2 3">
    <name type="scientific">Daphnia pulex</name>
    <name type="common">Water flea</name>
    <dbReference type="NCBI Taxonomy" id="6669"/>
    <lineage>
        <taxon>Eukaryota</taxon>
        <taxon>Metazoa</taxon>
        <taxon>Ecdysozoa</taxon>
        <taxon>Arthropoda</taxon>
        <taxon>Crustacea</taxon>
        <taxon>Branchiopoda</taxon>
        <taxon>Diplostraca</taxon>
        <taxon>Cladocera</taxon>
        <taxon>Anomopoda</taxon>
        <taxon>Daphniidae</taxon>
        <taxon>Daphnia</taxon>
    </lineage>
</organism>
<dbReference type="KEGG" id="dpx:DAPPUDRAFT_234040"/>
<dbReference type="AlphaFoldDB" id="E9FUE7"/>
<reference evidence="2 3" key="1">
    <citation type="journal article" date="2011" name="Science">
        <title>The ecoresponsive genome of Daphnia pulex.</title>
        <authorList>
            <person name="Colbourne J.K."/>
            <person name="Pfrender M.E."/>
            <person name="Gilbert D."/>
            <person name="Thomas W.K."/>
            <person name="Tucker A."/>
            <person name="Oakley T.H."/>
            <person name="Tokishita S."/>
            <person name="Aerts A."/>
            <person name="Arnold G.J."/>
            <person name="Basu M.K."/>
            <person name="Bauer D.J."/>
            <person name="Caceres C.E."/>
            <person name="Carmel L."/>
            <person name="Casola C."/>
            <person name="Choi J.H."/>
            <person name="Detter J.C."/>
            <person name="Dong Q."/>
            <person name="Dusheyko S."/>
            <person name="Eads B.D."/>
            <person name="Frohlich T."/>
            <person name="Geiler-Samerotte K.A."/>
            <person name="Gerlach D."/>
            <person name="Hatcher P."/>
            <person name="Jogdeo S."/>
            <person name="Krijgsveld J."/>
            <person name="Kriventseva E.V."/>
            <person name="Kultz D."/>
            <person name="Laforsch C."/>
            <person name="Lindquist E."/>
            <person name="Lopez J."/>
            <person name="Manak J.R."/>
            <person name="Muller J."/>
            <person name="Pangilinan J."/>
            <person name="Patwardhan R.P."/>
            <person name="Pitluck S."/>
            <person name="Pritham E.J."/>
            <person name="Rechtsteiner A."/>
            <person name="Rho M."/>
            <person name="Rogozin I.B."/>
            <person name="Sakarya O."/>
            <person name="Salamov A."/>
            <person name="Schaack S."/>
            <person name="Shapiro H."/>
            <person name="Shiga Y."/>
            <person name="Skalitzky C."/>
            <person name="Smith Z."/>
            <person name="Souvorov A."/>
            <person name="Sung W."/>
            <person name="Tang Z."/>
            <person name="Tsuchiya D."/>
            <person name="Tu H."/>
            <person name="Vos H."/>
            <person name="Wang M."/>
            <person name="Wolf Y.I."/>
            <person name="Yamagata H."/>
            <person name="Yamada T."/>
            <person name="Ye Y."/>
            <person name="Shaw J.R."/>
            <person name="Andrews J."/>
            <person name="Crease T.J."/>
            <person name="Tang H."/>
            <person name="Lucas S.M."/>
            <person name="Robertson H.M."/>
            <person name="Bork P."/>
            <person name="Koonin E.V."/>
            <person name="Zdobnov E.M."/>
            <person name="Grigoriev I.V."/>
            <person name="Lynch M."/>
            <person name="Boore J.L."/>
        </authorList>
    </citation>
    <scope>NUCLEOTIDE SEQUENCE [LARGE SCALE GENOMIC DNA]</scope>
</reference>
<protein>
    <submittedName>
        <fullName evidence="2">Uncharacterized protein</fullName>
    </submittedName>
</protein>
<sequence length="117" mass="13036">MTEDCQSEQSVKAVWAIDSMRQKSNPTLPRNGAQQILSPIDAQQHSHPSTSEPLIYCYNSSSSNWLWWFTPPVPTIHPPKLSRSFCGVVGRIASAVSLRCTRSFTSPIFIDSTLNRG</sequence>
<proteinExistence type="predicted"/>
<dbReference type="Proteomes" id="UP000000305">
    <property type="component" value="Unassembled WGS sequence"/>
</dbReference>
<evidence type="ECO:0000313" key="3">
    <source>
        <dbReference type="Proteomes" id="UP000000305"/>
    </source>
</evidence>
<dbReference type="EMBL" id="GL732525">
    <property type="protein sequence ID" value="EFX88714.1"/>
    <property type="molecule type" value="Genomic_DNA"/>
</dbReference>
<feature type="region of interest" description="Disordered" evidence="1">
    <location>
        <begin position="22"/>
        <end position="50"/>
    </location>
</feature>
<name>E9FUE7_DAPPU</name>
<evidence type="ECO:0000313" key="2">
    <source>
        <dbReference type="EMBL" id="EFX88714.1"/>
    </source>
</evidence>
<evidence type="ECO:0000256" key="1">
    <source>
        <dbReference type="SAM" id="MobiDB-lite"/>
    </source>
</evidence>
<gene>
    <name evidence="2" type="ORF">DAPPUDRAFT_234040</name>
</gene>
<dbReference type="InParanoid" id="E9FUE7"/>
<dbReference type="HOGENOM" id="CLU_2087222_0_0_1"/>
<accession>E9FUE7</accession>
<keyword evidence="3" id="KW-1185">Reference proteome</keyword>